<keyword evidence="1" id="KW-0547">Nucleotide-binding</keyword>
<protein>
    <submittedName>
        <fullName evidence="4">GTP-binding protein</fullName>
    </submittedName>
</protein>
<dbReference type="AlphaFoldDB" id="A0A8J8PDA9"/>
<gene>
    <name evidence="4" type="ORF">A3207_02565</name>
</gene>
<dbReference type="InterPro" id="IPR006073">
    <property type="entry name" value="GTP-bd"/>
</dbReference>
<accession>A0A8J8PDA9</accession>
<evidence type="ECO:0000256" key="2">
    <source>
        <dbReference type="ARBA" id="ARBA00023134"/>
    </source>
</evidence>
<dbReference type="Pfam" id="PF17835">
    <property type="entry name" value="NOG1_N"/>
    <property type="match status" value="1"/>
</dbReference>
<dbReference type="NCBIfam" id="TIGR00231">
    <property type="entry name" value="small_GTP"/>
    <property type="match status" value="1"/>
</dbReference>
<dbReference type="Gene3D" id="3.40.50.300">
    <property type="entry name" value="P-loop containing nucleotide triphosphate hydrolases"/>
    <property type="match status" value="1"/>
</dbReference>
<evidence type="ECO:0000256" key="1">
    <source>
        <dbReference type="ARBA" id="ARBA00022741"/>
    </source>
</evidence>
<dbReference type="GeneID" id="41323780"/>
<dbReference type="Pfam" id="PF06858">
    <property type="entry name" value="NOG1"/>
    <property type="match status" value="1"/>
</dbReference>
<organism evidence="4 5">
    <name type="scientific">Candidatus Methanomassiliicoccus intestinalis</name>
    <dbReference type="NCBI Taxonomy" id="1406512"/>
    <lineage>
        <taxon>Archaea</taxon>
        <taxon>Methanobacteriati</taxon>
        <taxon>Thermoplasmatota</taxon>
        <taxon>Thermoplasmata</taxon>
        <taxon>Methanomassiliicoccales</taxon>
        <taxon>Methanomassiliicoccaceae</taxon>
        <taxon>Methanomassiliicoccus</taxon>
    </lineage>
</organism>
<name>A0A8J8PDA9_9ARCH</name>
<sequence length="331" mass="37308">MTDWKRKIPTIMTSQELLDKAYARASKITVNGAVPFDTVKKTNIAKITAIGDMTIVTLLKYVRGFPKMEKEEDFFSQLVDVIIGQDKLKISLSNVSWCAEKCSELQRKYLLKVRRAPNIDSVAKSTKEFYGRFSSVVKRINEDLVFLQKARDSLKVLPTVDPDLETIVIAGYPNVGKSKLVEKISTANPTVASYPFTTKGIIIGHLTKGWRTYQIIDTPGLLDRELEERNSIELQAILALKYLADVIVFVIDPSESCGYSTEKQIALLNSVKNNFNGIPMIEVENKCDLQGNFTDRRKISGETGEGVDEMVDEIEKLFKAKRLENMDKLPE</sequence>
<dbReference type="PROSITE" id="PS51710">
    <property type="entry name" value="G_OBG"/>
    <property type="match status" value="1"/>
</dbReference>
<feature type="domain" description="OBG-type G" evidence="3">
    <location>
        <begin position="165"/>
        <end position="331"/>
    </location>
</feature>
<comment type="caution">
    <text evidence="4">The sequence shown here is derived from an EMBL/GenBank/DDBJ whole genome shotgun (WGS) entry which is preliminary data.</text>
</comment>
<dbReference type="PANTHER" id="PTHR45759">
    <property type="entry name" value="NUCLEOLAR GTP-BINDING PROTEIN 1"/>
    <property type="match status" value="1"/>
</dbReference>
<dbReference type="InterPro" id="IPR027417">
    <property type="entry name" value="P-loop_NTPase"/>
</dbReference>
<dbReference type="PRINTS" id="PR00326">
    <property type="entry name" value="GTP1OBG"/>
</dbReference>
<dbReference type="InterPro" id="IPR005225">
    <property type="entry name" value="Small_GTP-bd"/>
</dbReference>
<keyword evidence="2" id="KW-0342">GTP-binding</keyword>
<dbReference type="Gene3D" id="1.20.120.1190">
    <property type="match status" value="1"/>
</dbReference>
<dbReference type="InterPro" id="IPR031167">
    <property type="entry name" value="G_OBG"/>
</dbReference>
<dbReference type="Proteomes" id="UP000752814">
    <property type="component" value="Unassembled WGS sequence"/>
</dbReference>
<dbReference type="OMA" id="GINVGQF"/>
<evidence type="ECO:0000259" key="3">
    <source>
        <dbReference type="PROSITE" id="PS51710"/>
    </source>
</evidence>
<dbReference type="GO" id="GO:0005525">
    <property type="term" value="F:GTP binding"/>
    <property type="evidence" value="ECO:0007669"/>
    <property type="project" value="UniProtKB-KW"/>
</dbReference>
<dbReference type="InterPro" id="IPR010674">
    <property type="entry name" value="NOG1_Rossman_fold_dom"/>
</dbReference>
<evidence type="ECO:0000313" key="4">
    <source>
        <dbReference type="EMBL" id="TQS82850.1"/>
    </source>
</evidence>
<dbReference type="EMBL" id="LVVT01000014">
    <property type="protein sequence ID" value="TQS82850.1"/>
    <property type="molecule type" value="Genomic_DNA"/>
</dbReference>
<dbReference type="RefSeq" id="WP_048134016.1">
    <property type="nucleotide sequence ID" value="NZ_CAYAXV010000005.1"/>
</dbReference>
<dbReference type="CDD" id="cd01897">
    <property type="entry name" value="NOG"/>
    <property type="match status" value="1"/>
</dbReference>
<reference evidence="4" key="1">
    <citation type="submission" date="2016-03" db="EMBL/GenBank/DDBJ databases">
        <authorList>
            <person name="Borrel G."/>
            <person name="Mccann A."/>
            <person name="O'Toole P.W."/>
        </authorList>
    </citation>
    <scope>NUCLEOTIDE SEQUENCE</scope>
    <source>
        <strain evidence="4">183</strain>
    </source>
</reference>
<dbReference type="SUPFAM" id="SSF52540">
    <property type="entry name" value="P-loop containing nucleoside triphosphate hydrolases"/>
    <property type="match status" value="1"/>
</dbReference>
<dbReference type="InterPro" id="IPR041623">
    <property type="entry name" value="NOG1_N"/>
</dbReference>
<proteinExistence type="predicted"/>
<evidence type="ECO:0000313" key="5">
    <source>
        <dbReference type="Proteomes" id="UP000752814"/>
    </source>
</evidence>